<dbReference type="PANTHER" id="PTHR44846">
    <property type="entry name" value="MANNOSYL-D-GLYCERATE TRANSPORT/METABOLISM SYSTEM REPRESSOR MNGR-RELATED"/>
    <property type="match status" value="1"/>
</dbReference>
<protein>
    <submittedName>
        <fullName evidence="5">Unannotated protein</fullName>
    </submittedName>
</protein>
<dbReference type="SUPFAM" id="SSF46785">
    <property type="entry name" value="Winged helix' DNA-binding domain"/>
    <property type="match status" value="1"/>
</dbReference>
<evidence type="ECO:0000256" key="3">
    <source>
        <dbReference type="ARBA" id="ARBA00023163"/>
    </source>
</evidence>
<dbReference type="Gene3D" id="1.10.10.10">
    <property type="entry name" value="Winged helix-like DNA-binding domain superfamily/Winged helix DNA-binding domain"/>
    <property type="match status" value="1"/>
</dbReference>
<reference evidence="5" key="1">
    <citation type="submission" date="2020-05" db="EMBL/GenBank/DDBJ databases">
        <authorList>
            <person name="Chiriac C."/>
            <person name="Salcher M."/>
            <person name="Ghai R."/>
            <person name="Kavagutti S V."/>
        </authorList>
    </citation>
    <scope>NUCLEOTIDE SEQUENCE</scope>
</reference>
<dbReference type="InterPro" id="IPR000524">
    <property type="entry name" value="Tscrpt_reg_HTH_GntR"/>
</dbReference>
<dbReference type="InterPro" id="IPR036390">
    <property type="entry name" value="WH_DNA-bd_sf"/>
</dbReference>
<dbReference type="Pfam" id="PF00392">
    <property type="entry name" value="GntR"/>
    <property type="match status" value="1"/>
</dbReference>
<evidence type="ECO:0000259" key="4">
    <source>
        <dbReference type="PROSITE" id="PS50949"/>
    </source>
</evidence>
<dbReference type="PRINTS" id="PR00035">
    <property type="entry name" value="HTHGNTR"/>
</dbReference>
<dbReference type="GO" id="GO:0003700">
    <property type="term" value="F:DNA-binding transcription factor activity"/>
    <property type="evidence" value="ECO:0007669"/>
    <property type="project" value="InterPro"/>
</dbReference>
<dbReference type="InterPro" id="IPR011663">
    <property type="entry name" value="UTRA"/>
</dbReference>
<feature type="domain" description="HTH gntR-type" evidence="4">
    <location>
        <begin position="13"/>
        <end position="80"/>
    </location>
</feature>
<dbReference type="SUPFAM" id="SSF64288">
    <property type="entry name" value="Chorismate lyase-like"/>
    <property type="match status" value="1"/>
</dbReference>
<dbReference type="InterPro" id="IPR050679">
    <property type="entry name" value="Bact_HTH_transcr_reg"/>
</dbReference>
<keyword evidence="1" id="KW-0805">Transcription regulation</keyword>
<name>A0A6J7HR80_9ZZZZ</name>
<dbReference type="InterPro" id="IPR028978">
    <property type="entry name" value="Chorismate_lyase_/UTRA_dom_sf"/>
</dbReference>
<dbReference type="PROSITE" id="PS50949">
    <property type="entry name" value="HTH_GNTR"/>
    <property type="match status" value="1"/>
</dbReference>
<dbReference type="InterPro" id="IPR036388">
    <property type="entry name" value="WH-like_DNA-bd_sf"/>
</dbReference>
<dbReference type="Gene3D" id="3.40.1410.10">
    <property type="entry name" value="Chorismate lyase-like"/>
    <property type="match status" value="1"/>
</dbReference>
<dbReference type="SMART" id="SM00345">
    <property type="entry name" value="HTH_GNTR"/>
    <property type="match status" value="1"/>
</dbReference>
<evidence type="ECO:0000313" key="5">
    <source>
        <dbReference type="EMBL" id="CAB4919803.1"/>
    </source>
</evidence>
<evidence type="ECO:0000256" key="2">
    <source>
        <dbReference type="ARBA" id="ARBA00023125"/>
    </source>
</evidence>
<dbReference type="GO" id="GO:0003677">
    <property type="term" value="F:DNA binding"/>
    <property type="evidence" value="ECO:0007669"/>
    <property type="project" value="UniProtKB-KW"/>
</dbReference>
<keyword evidence="3" id="KW-0804">Transcription</keyword>
<proteinExistence type="predicted"/>
<dbReference type="PANTHER" id="PTHR44846:SF17">
    <property type="entry name" value="GNTR-FAMILY TRANSCRIPTIONAL REGULATOR"/>
    <property type="match status" value="1"/>
</dbReference>
<organism evidence="5">
    <name type="scientific">freshwater metagenome</name>
    <dbReference type="NCBI Taxonomy" id="449393"/>
    <lineage>
        <taxon>unclassified sequences</taxon>
        <taxon>metagenomes</taxon>
        <taxon>ecological metagenomes</taxon>
    </lineage>
</organism>
<sequence>MTTEASLPRVGQGSLTEQTTRALLDAILERRFPDDRLPAEPELAEMLNVSRTTIRAALQSLERLGMLSRAPGRGTVIRAHVGRESIILQRMIGFRDMLSKDYADVQVNGRYWLEPGPTQEAADELNISLDTPVIKTSKTFLADGTTALHIRDQIPLSYVSAATQKTMLDGKKFENSDSIFAFSRTWPGREIDHALVEIVACIVPDDPDFPLDLPPGSAHIMLAETHYTALGEPVAFTEIIVDDSFVRFHVVRHH</sequence>
<accession>A0A6J7HR80</accession>
<dbReference type="Pfam" id="PF07702">
    <property type="entry name" value="UTRA"/>
    <property type="match status" value="1"/>
</dbReference>
<dbReference type="GO" id="GO:0045892">
    <property type="term" value="P:negative regulation of DNA-templated transcription"/>
    <property type="evidence" value="ECO:0007669"/>
    <property type="project" value="TreeGrafter"/>
</dbReference>
<evidence type="ECO:0000256" key="1">
    <source>
        <dbReference type="ARBA" id="ARBA00023015"/>
    </source>
</evidence>
<keyword evidence="2" id="KW-0238">DNA-binding</keyword>
<dbReference type="EMBL" id="CAFBMR010000059">
    <property type="protein sequence ID" value="CAB4919803.1"/>
    <property type="molecule type" value="Genomic_DNA"/>
</dbReference>
<dbReference type="AlphaFoldDB" id="A0A6J7HR80"/>
<gene>
    <name evidence="5" type="ORF">UFOPK3610_01342</name>
</gene>
<dbReference type="CDD" id="cd07377">
    <property type="entry name" value="WHTH_GntR"/>
    <property type="match status" value="1"/>
</dbReference>